<dbReference type="Pfam" id="PF00593">
    <property type="entry name" value="TonB_dep_Rec_b-barrel"/>
    <property type="match status" value="1"/>
</dbReference>
<dbReference type="InterPro" id="IPR036942">
    <property type="entry name" value="Beta-barrel_TonB_sf"/>
</dbReference>
<dbReference type="EMBL" id="QFPX01000037">
    <property type="protein sequence ID" value="PZQ50550.1"/>
    <property type="molecule type" value="Genomic_DNA"/>
</dbReference>
<comment type="similarity">
    <text evidence="10 11">Belongs to the TonB-dependent receptor family.</text>
</comment>
<organism evidence="13 14">
    <name type="scientific">Novosphingobium pentaromativorans</name>
    <dbReference type="NCBI Taxonomy" id="205844"/>
    <lineage>
        <taxon>Bacteria</taxon>
        <taxon>Pseudomonadati</taxon>
        <taxon>Pseudomonadota</taxon>
        <taxon>Alphaproteobacteria</taxon>
        <taxon>Sphingomonadales</taxon>
        <taxon>Sphingomonadaceae</taxon>
        <taxon>Novosphingobium</taxon>
    </lineage>
</organism>
<evidence type="ECO:0000256" key="1">
    <source>
        <dbReference type="ARBA" id="ARBA00004571"/>
    </source>
</evidence>
<reference evidence="13 14" key="1">
    <citation type="submission" date="2017-08" db="EMBL/GenBank/DDBJ databases">
        <title>Infants hospitalized years apart are colonized by the same room-sourced microbial strains.</title>
        <authorList>
            <person name="Brooks B."/>
            <person name="Olm M.R."/>
            <person name="Firek B.A."/>
            <person name="Baker R."/>
            <person name="Thomas B.C."/>
            <person name="Morowitz M.J."/>
            <person name="Banfield J.F."/>
        </authorList>
    </citation>
    <scope>NUCLEOTIDE SEQUENCE [LARGE SCALE GENOMIC DNA]</scope>
    <source>
        <strain evidence="13">S2_005_002_R2_33</strain>
    </source>
</reference>
<protein>
    <submittedName>
        <fullName evidence="13">TonB-dependent receptor</fullName>
    </submittedName>
</protein>
<dbReference type="GO" id="GO:0009279">
    <property type="term" value="C:cell outer membrane"/>
    <property type="evidence" value="ECO:0007669"/>
    <property type="project" value="UniProtKB-SubCell"/>
</dbReference>
<accession>A0A2W5QGF8</accession>
<evidence type="ECO:0000256" key="7">
    <source>
        <dbReference type="ARBA" id="ARBA00023077"/>
    </source>
</evidence>
<dbReference type="PROSITE" id="PS52016">
    <property type="entry name" value="TONB_DEPENDENT_REC_3"/>
    <property type="match status" value="1"/>
</dbReference>
<evidence type="ECO:0000256" key="5">
    <source>
        <dbReference type="ARBA" id="ARBA00022692"/>
    </source>
</evidence>
<dbReference type="InterPro" id="IPR000531">
    <property type="entry name" value="Beta-barrel_TonB"/>
</dbReference>
<evidence type="ECO:0000256" key="11">
    <source>
        <dbReference type="RuleBase" id="RU003357"/>
    </source>
</evidence>
<dbReference type="CDD" id="cd01347">
    <property type="entry name" value="ligand_gated_channel"/>
    <property type="match status" value="1"/>
</dbReference>
<dbReference type="Proteomes" id="UP000249082">
    <property type="component" value="Unassembled WGS sequence"/>
</dbReference>
<gene>
    <name evidence="13" type="ORF">DI555_22755</name>
</gene>
<evidence type="ECO:0000256" key="9">
    <source>
        <dbReference type="ARBA" id="ARBA00023237"/>
    </source>
</evidence>
<name>A0A2W5QGF8_9SPHN</name>
<evidence type="ECO:0000256" key="3">
    <source>
        <dbReference type="ARBA" id="ARBA00022452"/>
    </source>
</evidence>
<dbReference type="Gene3D" id="3.55.50.30">
    <property type="match status" value="1"/>
</dbReference>
<evidence type="ECO:0000256" key="4">
    <source>
        <dbReference type="ARBA" id="ARBA00022496"/>
    </source>
</evidence>
<comment type="subcellular location">
    <subcellularLocation>
        <location evidence="1 10">Cell outer membrane</location>
        <topology evidence="1 10">Multi-pass membrane protein</topology>
    </subcellularLocation>
</comment>
<keyword evidence="2 10" id="KW-0813">Transport</keyword>
<evidence type="ECO:0000256" key="2">
    <source>
        <dbReference type="ARBA" id="ARBA00022448"/>
    </source>
</evidence>
<keyword evidence="7 11" id="KW-0798">TonB box</keyword>
<evidence type="ECO:0000259" key="12">
    <source>
        <dbReference type="SMART" id="SM00965"/>
    </source>
</evidence>
<dbReference type="Pfam" id="PF07715">
    <property type="entry name" value="Plug"/>
    <property type="match status" value="1"/>
</dbReference>
<dbReference type="InterPro" id="IPR039426">
    <property type="entry name" value="TonB-dep_rcpt-like"/>
</dbReference>
<keyword evidence="4" id="KW-0406">Ion transport</keyword>
<sequence>MASCAPITAQAQEGSREPERKLLHLSAQPLFGTLRELGQIFAVNISADDADIADLSGRRLDGDYTLQEALRVLLVGTGLKARASGDGFVIGLPGPEGQGGEGPGGEGIVVTGSRIRGAAVASTTLTYEREAMRVAGQSSIAEVLRAIPQNFGGGQNAGVGYNVPGGRGVDLDGGSSINLRGLGSDATLTLLDGRRLSYAGVTQGVDVSAIPFGAIERIDVVPDGASALFGSDAVAGVANIILRRRFDGLETSARLAGSTDGGNFQQQYGATAGRTWQSGSVLASYEFARTTAIEADRRSYAEARTPGVTLAPYLRHHNAALVVRQDLAANLTFDLDLLYNKRWWKQTLPLNASGDLAVSRVDFARKSEAWGAAPSLTLALPSDWLVTLGSSYGWNRSAFGGVNTIGGMRTEASSGVYRNTTGNIELSGTGRLVELPGGSVKAALGGGYRRNDFRRTGSAPGAFIEASQDSYYAFGELAVPVFGEGQLPALGERLDLSLAARYERYPGVGSVVTPKFGAIYAPSRDISVKGSWGRSYRTPTLYEQFRPATVLLYAAPVLGASGGGTALLVSGGNQELRPERSTNWSATLDLHPRALEGFKLEISYFDIRYRNRIVTPIPYTAQSLSNAIYAPYVTRDPDADEQADALARGATFTNYSGAAYDPATVIAIVDNSNINAGRQTVRGVDVLAGYRFDLGGGVLRTAFNGSYIESRQQIVAGQAVTQMAGTIFNPPHYRARGEVGWSDERFSLLAAVNYIGQVRDIRSVSAPRIGAMAPVDLTLRYHLDRNDAGLNHANRRSTLFAEIEVIASIQNAFNDKPSPIAVRAYTDTPYDSTNYSPFGRVLSLTVSKKW</sequence>
<keyword evidence="3 10" id="KW-1134">Transmembrane beta strand</keyword>
<proteinExistence type="inferred from homology"/>
<feature type="domain" description="Secretin/TonB short N-terminal" evidence="12">
    <location>
        <begin position="43"/>
        <end position="93"/>
    </location>
</feature>
<dbReference type="AlphaFoldDB" id="A0A2W5QGF8"/>
<dbReference type="GO" id="GO:0006826">
    <property type="term" value="P:iron ion transport"/>
    <property type="evidence" value="ECO:0007669"/>
    <property type="project" value="UniProtKB-KW"/>
</dbReference>
<keyword evidence="5 10" id="KW-0812">Transmembrane</keyword>
<dbReference type="SUPFAM" id="SSF56935">
    <property type="entry name" value="Porins"/>
    <property type="match status" value="1"/>
</dbReference>
<evidence type="ECO:0000313" key="13">
    <source>
        <dbReference type="EMBL" id="PZQ50550.1"/>
    </source>
</evidence>
<dbReference type="PANTHER" id="PTHR47234:SF1">
    <property type="entry name" value="TONB-DEPENDENT RECEPTOR"/>
    <property type="match status" value="1"/>
</dbReference>
<dbReference type="Gene3D" id="2.40.170.20">
    <property type="entry name" value="TonB-dependent receptor, beta-barrel domain"/>
    <property type="match status" value="1"/>
</dbReference>
<keyword evidence="13" id="KW-0675">Receptor</keyword>
<dbReference type="Gene3D" id="2.170.130.10">
    <property type="entry name" value="TonB-dependent receptor, plug domain"/>
    <property type="match status" value="1"/>
</dbReference>
<evidence type="ECO:0000256" key="10">
    <source>
        <dbReference type="PROSITE-ProRule" id="PRU01360"/>
    </source>
</evidence>
<keyword evidence="6" id="KW-0408">Iron</keyword>
<dbReference type="PANTHER" id="PTHR47234">
    <property type="match status" value="1"/>
</dbReference>
<comment type="caution">
    <text evidence="13">The sequence shown here is derived from an EMBL/GenBank/DDBJ whole genome shotgun (WGS) entry which is preliminary data.</text>
</comment>
<keyword evidence="8 10" id="KW-0472">Membrane</keyword>
<evidence type="ECO:0000256" key="8">
    <source>
        <dbReference type="ARBA" id="ARBA00023136"/>
    </source>
</evidence>
<dbReference type="InterPro" id="IPR012910">
    <property type="entry name" value="Plug_dom"/>
</dbReference>
<evidence type="ECO:0000313" key="14">
    <source>
        <dbReference type="Proteomes" id="UP000249082"/>
    </source>
</evidence>
<evidence type="ECO:0000256" key="6">
    <source>
        <dbReference type="ARBA" id="ARBA00023004"/>
    </source>
</evidence>
<dbReference type="InterPro" id="IPR037066">
    <property type="entry name" value="Plug_dom_sf"/>
</dbReference>
<dbReference type="InterPro" id="IPR011662">
    <property type="entry name" value="Secretin/TonB_short_N"/>
</dbReference>
<keyword evidence="4" id="KW-0410">Iron transport</keyword>
<dbReference type="SMART" id="SM00965">
    <property type="entry name" value="STN"/>
    <property type="match status" value="1"/>
</dbReference>
<keyword evidence="9 10" id="KW-0998">Cell outer membrane</keyword>